<dbReference type="SUPFAM" id="SSF81383">
    <property type="entry name" value="F-box domain"/>
    <property type="match status" value="1"/>
</dbReference>
<evidence type="ECO:0000313" key="2">
    <source>
        <dbReference type="EMBL" id="SPD23755.1"/>
    </source>
</evidence>
<dbReference type="CDD" id="cd22157">
    <property type="entry name" value="F-box_AtFBW1-like"/>
    <property type="match status" value="1"/>
</dbReference>
<reference evidence="2" key="1">
    <citation type="submission" date="2018-02" db="EMBL/GenBank/DDBJ databases">
        <authorList>
            <person name="Cohen D.B."/>
            <person name="Kent A.D."/>
        </authorList>
    </citation>
    <scope>NUCLEOTIDE SEQUENCE</scope>
</reference>
<dbReference type="Pfam" id="PF00646">
    <property type="entry name" value="F-box"/>
    <property type="match status" value="1"/>
</dbReference>
<accession>A0A2N9IHH0</accession>
<proteinExistence type="predicted"/>
<dbReference type="PANTHER" id="PTHR31672:SF13">
    <property type="entry name" value="F-BOX PROTEIN CPR30-LIKE"/>
    <property type="match status" value="1"/>
</dbReference>
<dbReference type="NCBIfam" id="TIGR01640">
    <property type="entry name" value="F_box_assoc_1"/>
    <property type="match status" value="1"/>
</dbReference>
<dbReference type="Pfam" id="PF08268">
    <property type="entry name" value="FBA_3"/>
    <property type="match status" value="1"/>
</dbReference>
<dbReference type="Gene3D" id="1.20.1280.50">
    <property type="match status" value="1"/>
</dbReference>
<dbReference type="SMART" id="SM00256">
    <property type="entry name" value="FBOX"/>
    <property type="match status" value="1"/>
</dbReference>
<dbReference type="PROSITE" id="PS50181">
    <property type="entry name" value="FBOX"/>
    <property type="match status" value="1"/>
</dbReference>
<feature type="domain" description="F-box" evidence="1">
    <location>
        <begin position="43"/>
        <end position="91"/>
    </location>
</feature>
<dbReference type="PANTHER" id="PTHR31672">
    <property type="entry name" value="BNACNNG10540D PROTEIN"/>
    <property type="match status" value="1"/>
</dbReference>
<protein>
    <recommendedName>
        <fullName evidence="1">F-box domain-containing protein</fullName>
    </recommendedName>
</protein>
<dbReference type="AlphaFoldDB" id="A0A2N9IHH0"/>
<name>A0A2N9IHH0_FAGSY</name>
<dbReference type="InterPro" id="IPR013187">
    <property type="entry name" value="F-box-assoc_dom_typ3"/>
</dbReference>
<evidence type="ECO:0000259" key="1">
    <source>
        <dbReference type="PROSITE" id="PS50181"/>
    </source>
</evidence>
<dbReference type="InterPro" id="IPR001810">
    <property type="entry name" value="F-box_dom"/>
</dbReference>
<dbReference type="InterPro" id="IPR050796">
    <property type="entry name" value="SCF_F-box_component"/>
</dbReference>
<dbReference type="EMBL" id="OIVN01005724">
    <property type="protein sequence ID" value="SPD23755.1"/>
    <property type="molecule type" value="Genomic_DNA"/>
</dbReference>
<organism evidence="2">
    <name type="scientific">Fagus sylvatica</name>
    <name type="common">Beechnut</name>
    <dbReference type="NCBI Taxonomy" id="28930"/>
    <lineage>
        <taxon>Eukaryota</taxon>
        <taxon>Viridiplantae</taxon>
        <taxon>Streptophyta</taxon>
        <taxon>Embryophyta</taxon>
        <taxon>Tracheophyta</taxon>
        <taxon>Spermatophyta</taxon>
        <taxon>Magnoliopsida</taxon>
        <taxon>eudicotyledons</taxon>
        <taxon>Gunneridae</taxon>
        <taxon>Pentapetalae</taxon>
        <taxon>rosids</taxon>
        <taxon>fabids</taxon>
        <taxon>Fagales</taxon>
        <taxon>Fagaceae</taxon>
        <taxon>Fagus</taxon>
    </lineage>
</organism>
<sequence>MKSEILKILLGIRPPLKRLKNKNKKKKKLKKLVRKALFPTQSRPKDLPYPYDILFEIFLRLPLKSLLRFRLVSKTWFNIIDDPCLATMHEARNDQDPPLLLLFASQVDKLKDSEKYRTLKRVSYVDYQLSMYELKEDGEFLSPASHKPMVNLVSKKTTNMPYTLESYCNGLLCFSEHRSADMRCFADYCVGVQSVLLCNPLRQECVRLPPVTRINFPLPNNEVVIINYGLGFSSRTNTYMVVRVVHPHAYYKVKDYQSVCNKLGGVEVYSLETKSWRKISSILPYPIRGRPAYANEAIHWIVDYSIVSVSDRHNLKDMIVSFDTKKEEFYVTHNPFIPFESVRTDAQIVLERKEFRERERTNREQIHRDTVVRS</sequence>
<dbReference type="InterPro" id="IPR017451">
    <property type="entry name" value="F-box-assoc_interact_dom"/>
</dbReference>
<dbReference type="InterPro" id="IPR036047">
    <property type="entry name" value="F-box-like_dom_sf"/>
</dbReference>
<gene>
    <name evidence="2" type="ORF">FSB_LOCUS51637</name>
</gene>